<name>A0ABU4T0N4_9PSEU</name>
<keyword evidence="5" id="KW-1185">Reference proteome</keyword>
<dbReference type="InterPro" id="IPR045782">
    <property type="entry name" value="TrbL_3"/>
</dbReference>
<keyword evidence="3" id="KW-0732">Signal</keyword>
<proteinExistence type="predicted"/>
<evidence type="ECO:0000313" key="4">
    <source>
        <dbReference type="EMBL" id="MDX8031693.1"/>
    </source>
</evidence>
<keyword evidence="2" id="KW-0472">Membrane</keyword>
<keyword evidence="2" id="KW-0812">Transmembrane</keyword>
<protein>
    <recommendedName>
        <fullName evidence="6">TrbL/VirB6 plasmid conjugal transfer protein</fullName>
    </recommendedName>
</protein>
<dbReference type="Proteomes" id="UP001285521">
    <property type="component" value="Unassembled WGS sequence"/>
</dbReference>
<organism evidence="4 5">
    <name type="scientific">Lentzea miocenica</name>
    <dbReference type="NCBI Taxonomy" id="3095431"/>
    <lineage>
        <taxon>Bacteria</taxon>
        <taxon>Bacillati</taxon>
        <taxon>Actinomycetota</taxon>
        <taxon>Actinomycetes</taxon>
        <taxon>Pseudonocardiales</taxon>
        <taxon>Pseudonocardiaceae</taxon>
        <taxon>Lentzea</taxon>
    </lineage>
</organism>
<feature type="region of interest" description="Disordered" evidence="1">
    <location>
        <begin position="32"/>
        <end position="74"/>
    </location>
</feature>
<comment type="caution">
    <text evidence="4">The sequence shown here is derived from an EMBL/GenBank/DDBJ whole genome shotgun (WGS) entry which is preliminary data.</text>
</comment>
<dbReference type="EMBL" id="JAXAVW010000012">
    <property type="protein sequence ID" value="MDX8031693.1"/>
    <property type="molecule type" value="Genomic_DNA"/>
</dbReference>
<keyword evidence="2" id="KW-1133">Transmembrane helix</keyword>
<dbReference type="PANTHER" id="PTHR13361">
    <property type="entry name" value="WW DOMAIN-BINDING PROTEIN 11"/>
    <property type="match status" value="1"/>
</dbReference>
<feature type="transmembrane region" description="Helical" evidence="2">
    <location>
        <begin position="358"/>
        <end position="382"/>
    </location>
</feature>
<evidence type="ECO:0000256" key="3">
    <source>
        <dbReference type="SAM" id="SignalP"/>
    </source>
</evidence>
<sequence>MRARRPPWWCAGLLVLCVVVGLLGALAAAASAQPVTPTPTAPTPTAPPTVSTPPSSAPTTTPPPAVSPQQPPAERAECGITNLSACVNEGFSSFINLLVGESLNWLLQMLGSTLLSTPTLDQLPRIGEIWEQSRLFVVATYSLLVLLAGILVMGHQSVQTRYTIREIAPRVVVGFIAANLSLLLGDQAIRFANAASMAVLGDSLDPQTSGKAVTELFVALVARSVVDGGLFAGLLSLALTILLIGLLVGYVVRVGLTAILLAGAPLALMCHGLPQLEGVAHWFWRSGAGVLGIQVGQSLALVVALKVFLEPGGFNFFGMPTADGIINLIVLIALIWILVKIPTWVMNQVRVGGGRRSFLGGLAYAFAFGKAMALVGGGRAAAVGARAATRSSSTTGRTAAADPPWPAQPRFASTPEMVTKRLKESYDAERLRAARRPRVPSQDPKFLQPQPQHTIHDPAVMPSTLGSTQAEFSSAAAPDAPMARPRRGPKPSSSPQFQVAGGPRRRTAAPKVARPVRVASVPQQLQFRPATQPPPAAPTPKPTAAPSAPVFQQAQPAPRIGDARRRTHSVAPPVFRAPKPPGGEGK</sequence>
<feature type="region of interest" description="Disordered" evidence="1">
    <location>
        <begin position="387"/>
        <end position="586"/>
    </location>
</feature>
<reference evidence="4 5" key="1">
    <citation type="submission" date="2023-11" db="EMBL/GenBank/DDBJ databases">
        <title>Lentzea sokolovensis, sp. nov., Lentzea kristufkii, sp. nov., and Lentzea miocenensis, sp. nov., rare actinobacteria from Sokolov Coal Basin, Miocene lacustrine sediment, Czech Republic.</title>
        <authorList>
            <person name="Lara A."/>
            <person name="Kotroba L."/>
            <person name="Nouioui I."/>
            <person name="Neumann-Schaal M."/>
            <person name="Mast Y."/>
            <person name="Chronakova A."/>
        </authorList>
    </citation>
    <scope>NUCLEOTIDE SEQUENCE [LARGE SCALE GENOMIC DNA]</scope>
    <source>
        <strain evidence="4 5">BCCO 10_0856</strain>
    </source>
</reference>
<evidence type="ECO:0000256" key="1">
    <source>
        <dbReference type="SAM" id="MobiDB-lite"/>
    </source>
</evidence>
<feature type="compositionally biased region" description="Pro residues" evidence="1">
    <location>
        <begin position="36"/>
        <end position="51"/>
    </location>
</feature>
<evidence type="ECO:0000313" key="5">
    <source>
        <dbReference type="Proteomes" id="UP001285521"/>
    </source>
</evidence>
<evidence type="ECO:0008006" key="6">
    <source>
        <dbReference type="Google" id="ProtNLM"/>
    </source>
</evidence>
<feature type="compositionally biased region" description="Pro residues" evidence="1">
    <location>
        <begin position="60"/>
        <end position="71"/>
    </location>
</feature>
<dbReference type="PANTHER" id="PTHR13361:SF1">
    <property type="entry name" value="WW DOMAIN-BINDING PROTEIN 11"/>
    <property type="match status" value="1"/>
</dbReference>
<feature type="transmembrane region" description="Helical" evidence="2">
    <location>
        <begin position="216"/>
        <end position="244"/>
    </location>
</feature>
<evidence type="ECO:0000256" key="2">
    <source>
        <dbReference type="SAM" id="Phobius"/>
    </source>
</evidence>
<feature type="compositionally biased region" description="Basic and acidic residues" evidence="1">
    <location>
        <begin position="418"/>
        <end position="432"/>
    </location>
</feature>
<feature type="transmembrane region" description="Helical" evidence="2">
    <location>
        <begin position="250"/>
        <end position="270"/>
    </location>
</feature>
<gene>
    <name evidence="4" type="ORF">SK803_15820</name>
</gene>
<feature type="compositionally biased region" description="Pro residues" evidence="1">
    <location>
        <begin position="531"/>
        <end position="543"/>
    </location>
</feature>
<feature type="chain" id="PRO_5045098051" description="TrbL/VirB6 plasmid conjugal transfer protein" evidence="3">
    <location>
        <begin position="33"/>
        <end position="586"/>
    </location>
</feature>
<feature type="compositionally biased region" description="Low complexity" evidence="1">
    <location>
        <begin position="509"/>
        <end position="522"/>
    </location>
</feature>
<accession>A0ABU4T0N4</accession>
<dbReference type="RefSeq" id="WP_319966750.1">
    <property type="nucleotide sequence ID" value="NZ_JAXAVW010000012.1"/>
</dbReference>
<feature type="transmembrane region" description="Helical" evidence="2">
    <location>
        <begin position="167"/>
        <end position="185"/>
    </location>
</feature>
<feature type="transmembrane region" description="Helical" evidence="2">
    <location>
        <begin position="325"/>
        <end position="346"/>
    </location>
</feature>
<dbReference type="Pfam" id="PF19590">
    <property type="entry name" value="TrbL_3"/>
    <property type="match status" value="1"/>
</dbReference>
<reference evidence="4 5" key="2">
    <citation type="submission" date="2023-11" db="EMBL/GenBank/DDBJ databases">
        <authorList>
            <person name="Lara A.C."/>
            <person name="Chronakova A."/>
        </authorList>
    </citation>
    <scope>NUCLEOTIDE SEQUENCE [LARGE SCALE GENOMIC DNA]</scope>
    <source>
        <strain evidence="4 5">BCCO 10_0856</strain>
    </source>
</reference>
<feature type="signal peptide" evidence="3">
    <location>
        <begin position="1"/>
        <end position="32"/>
    </location>
</feature>
<feature type="transmembrane region" description="Helical" evidence="2">
    <location>
        <begin position="135"/>
        <end position="155"/>
    </location>
</feature>
<feature type="compositionally biased region" description="Low complexity" evidence="1">
    <location>
        <begin position="387"/>
        <end position="401"/>
    </location>
</feature>